<sequence>MKIRLSFIIGVIILLNVGCGSKNAIHKHIELEEQSEDSITFMIKVMGDKKTPLEKLIEDYNKTSDVKINIKKVAYDEYQYVLNMKMLSHDKPDIFMLEKDWVDTYVEKDWLLPIDIYMDKQFNKPYNYVLPLGMSTYRLVYNKDIFREVGLDPEKPPKTLEELYEYAIFISKMKIGDSYGFALYLKDEESGFMSLLEDVNKMIGRDYYNHHQNKYDFTIYKDWFEKMIKIRQESGTLEYAMELKKDSVMKQFSESNIGMMIISNEDYFWLASQEDMNIGISQVPILSQEDIADDNISIPGMLIGINKESEHGEDILKLCNKLTSKEWGTYMYEEGYIMPTYNMKLEELHSFEDVKTPKEFLPEKEMLFDECHILDNEQERIRFNIYHEILKGERTVDEGLADITNMLNEIALTK</sequence>
<evidence type="ECO:0000313" key="2">
    <source>
        <dbReference type="Proteomes" id="UP001374599"/>
    </source>
</evidence>
<keyword evidence="2" id="KW-1185">Reference proteome</keyword>
<comment type="caution">
    <text evidence="1">The sequence shown here is derived from an EMBL/GenBank/DDBJ whole genome shotgun (WGS) entry which is preliminary data.</text>
</comment>
<dbReference type="Proteomes" id="UP001374599">
    <property type="component" value="Unassembled WGS sequence"/>
</dbReference>
<organism evidence="1 2">
    <name type="scientific">Vallitalea maricola</name>
    <dbReference type="NCBI Taxonomy" id="3074433"/>
    <lineage>
        <taxon>Bacteria</taxon>
        <taxon>Bacillati</taxon>
        <taxon>Bacillota</taxon>
        <taxon>Clostridia</taxon>
        <taxon>Lachnospirales</taxon>
        <taxon>Vallitaleaceae</taxon>
        <taxon>Vallitalea</taxon>
    </lineage>
</organism>
<dbReference type="EMBL" id="BTPU01000008">
    <property type="protein sequence ID" value="GMQ61345.1"/>
    <property type="molecule type" value="Genomic_DNA"/>
</dbReference>
<accession>A0ACB5UFH0</accession>
<reference evidence="1" key="1">
    <citation type="submission" date="2023-09" db="EMBL/GenBank/DDBJ databases">
        <title>Vallitalea sediminicola and Vallitalea maricola sp. nov., anaerobic bacteria isolated from marine sediment.</title>
        <authorList>
            <person name="Hirano S."/>
            <person name="Maeda A."/>
            <person name="Terahara T."/>
            <person name="Mori K."/>
            <person name="Hamada M."/>
            <person name="Matsumoto R."/>
            <person name="Kobayashi T."/>
        </authorList>
    </citation>
    <scope>NUCLEOTIDE SEQUENCE</scope>
    <source>
        <strain evidence="1">AN17-2</strain>
    </source>
</reference>
<gene>
    <name evidence="1" type="ORF">AN2V17_05730</name>
</gene>
<protein>
    <submittedName>
        <fullName evidence="1">Uncharacterized protein</fullName>
    </submittedName>
</protein>
<name>A0ACB5UFH0_9FIRM</name>
<evidence type="ECO:0000313" key="1">
    <source>
        <dbReference type="EMBL" id="GMQ61345.1"/>
    </source>
</evidence>
<proteinExistence type="predicted"/>